<dbReference type="SUPFAM" id="SSF53335">
    <property type="entry name" value="S-adenosyl-L-methionine-dependent methyltransferases"/>
    <property type="match status" value="1"/>
</dbReference>
<dbReference type="InterPro" id="IPR029063">
    <property type="entry name" value="SAM-dependent_MTases_sf"/>
</dbReference>
<keyword evidence="6" id="KW-1185">Reference proteome</keyword>
<dbReference type="Gene3D" id="3.40.50.150">
    <property type="entry name" value="Vaccinia Virus protein VP39"/>
    <property type="match status" value="1"/>
</dbReference>
<dbReference type="EMBL" id="SOCP01000023">
    <property type="protein sequence ID" value="TDV40320.1"/>
    <property type="molecule type" value="Genomic_DNA"/>
</dbReference>
<evidence type="ECO:0000256" key="3">
    <source>
        <dbReference type="ARBA" id="ARBA00022691"/>
    </source>
</evidence>
<dbReference type="RefSeq" id="WP_133908275.1">
    <property type="nucleotide sequence ID" value="NZ_SOCP01000023.1"/>
</dbReference>
<dbReference type="Proteomes" id="UP000294927">
    <property type="component" value="Unassembled WGS sequence"/>
</dbReference>
<reference evidence="5 6" key="1">
    <citation type="submission" date="2019-03" db="EMBL/GenBank/DDBJ databases">
        <title>Genomic Encyclopedia of Archaeal and Bacterial Type Strains, Phase II (KMG-II): from individual species to whole genera.</title>
        <authorList>
            <person name="Goeker M."/>
        </authorList>
    </citation>
    <scope>NUCLEOTIDE SEQUENCE [LARGE SCALE GENOMIC DNA]</scope>
    <source>
        <strain evidence="5 6">DSM 45499</strain>
    </source>
</reference>
<sequence length="252" mass="27247">MTSSGFDTNLSLLQWRPSPLEMLRHVLTEANLARHWGDEPSRVLDVAGGNGVTAVRLATQGHEVTVLDPAGAMLSTAIQAAEAHGVADRLHVVQAAAQDAPEVFDGHEFDLVLCHNLLHYTAEAAERQEVLRAVMAPLRPGGLLSVLGPNEHFGPVQAVVRDRAPDLALAELLAEAGEWSEPLTVGELVASLATLGVQEVVRYGVRCVSDLVSEEDAENPAFMADLELLEIALSSRMPYLLTARFYHLIARR</sequence>
<dbReference type="PANTHER" id="PTHR43464:SF19">
    <property type="entry name" value="UBIQUINONE BIOSYNTHESIS O-METHYLTRANSFERASE, MITOCHONDRIAL"/>
    <property type="match status" value="1"/>
</dbReference>
<gene>
    <name evidence="5" type="ORF">CLV71_12330</name>
</gene>
<dbReference type="CDD" id="cd02440">
    <property type="entry name" value="AdoMet_MTases"/>
    <property type="match status" value="1"/>
</dbReference>
<feature type="domain" description="Methyltransferase" evidence="4">
    <location>
        <begin position="43"/>
        <end position="142"/>
    </location>
</feature>
<proteinExistence type="predicted"/>
<dbReference type="OrthoDB" id="3366024at2"/>
<dbReference type="Pfam" id="PF13649">
    <property type="entry name" value="Methyltransf_25"/>
    <property type="match status" value="1"/>
</dbReference>
<protein>
    <submittedName>
        <fullName evidence="5">S-adenosylmethionine-dependent methyltransferase</fullName>
    </submittedName>
</protein>
<keyword evidence="1 5" id="KW-0489">Methyltransferase</keyword>
<evidence type="ECO:0000313" key="5">
    <source>
        <dbReference type="EMBL" id="TDV40320.1"/>
    </source>
</evidence>
<accession>A0A4R7UV45</accession>
<keyword evidence="2 5" id="KW-0808">Transferase</keyword>
<evidence type="ECO:0000256" key="1">
    <source>
        <dbReference type="ARBA" id="ARBA00022603"/>
    </source>
</evidence>
<dbReference type="GO" id="GO:0008168">
    <property type="term" value="F:methyltransferase activity"/>
    <property type="evidence" value="ECO:0007669"/>
    <property type="project" value="UniProtKB-KW"/>
</dbReference>
<comment type="caution">
    <text evidence="5">The sequence shown here is derived from an EMBL/GenBank/DDBJ whole genome shotgun (WGS) entry which is preliminary data.</text>
</comment>
<organism evidence="5 6">
    <name type="scientific">Actinophytocola oryzae</name>
    <dbReference type="NCBI Taxonomy" id="502181"/>
    <lineage>
        <taxon>Bacteria</taxon>
        <taxon>Bacillati</taxon>
        <taxon>Actinomycetota</taxon>
        <taxon>Actinomycetes</taxon>
        <taxon>Pseudonocardiales</taxon>
        <taxon>Pseudonocardiaceae</taxon>
    </lineage>
</organism>
<evidence type="ECO:0000256" key="2">
    <source>
        <dbReference type="ARBA" id="ARBA00022679"/>
    </source>
</evidence>
<dbReference type="AlphaFoldDB" id="A0A4R7UV45"/>
<evidence type="ECO:0000313" key="6">
    <source>
        <dbReference type="Proteomes" id="UP000294927"/>
    </source>
</evidence>
<evidence type="ECO:0000259" key="4">
    <source>
        <dbReference type="Pfam" id="PF13649"/>
    </source>
</evidence>
<dbReference type="GO" id="GO:0032259">
    <property type="term" value="P:methylation"/>
    <property type="evidence" value="ECO:0007669"/>
    <property type="project" value="UniProtKB-KW"/>
</dbReference>
<name>A0A4R7UV45_9PSEU</name>
<dbReference type="PANTHER" id="PTHR43464">
    <property type="entry name" value="METHYLTRANSFERASE"/>
    <property type="match status" value="1"/>
</dbReference>
<keyword evidence="3" id="KW-0949">S-adenosyl-L-methionine</keyword>
<dbReference type="InterPro" id="IPR041698">
    <property type="entry name" value="Methyltransf_25"/>
</dbReference>